<dbReference type="InterPro" id="IPR021679">
    <property type="entry name" value="Toxin_endonuclease_YhaV"/>
</dbReference>
<evidence type="ECO:0000313" key="1">
    <source>
        <dbReference type="EMBL" id="ABW32065.1"/>
    </source>
</evidence>
<dbReference type="OrthoDB" id="515905at2"/>
<gene>
    <name evidence="1" type="ordered locus">AM1_B0347</name>
</gene>
<dbReference type="GO" id="GO:0004540">
    <property type="term" value="F:RNA nuclease activity"/>
    <property type="evidence" value="ECO:0007669"/>
    <property type="project" value="InterPro"/>
</dbReference>
<dbReference type="Pfam" id="PF11663">
    <property type="entry name" value="Toxin_YhaV"/>
    <property type="match status" value="1"/>
</dbReference>
<keyword evidence="1" id="KW-0614">Plasmid</keyword>
<accession>A8ZLN8</accession>
<evidence type="ECO:0000313" key="2">
    <source>
        <dbReference type="Proteomes" id="UP000000268"/>
    </source>
</evidence>
<dbReference type="EMBL" id="CP000839">
    <property type="protein sequence ID" value="ABW32065.1"/>
    <property type="molecule type" value="Genomic_DNA"/>
</dbReference>
<sequence length="147" mass="17244">MLINDWNIYFLKRLFGQQRLALRTEVKRLKATLPPEDYVRHPQVKLYAATMQAIKAKIPADPFASHFALTGPLKKFGRVKKMGIPNRYRLFFRAFKVPESQSIFVLWLGYPRKEGDKKDCYRAFRKMVERGDFPDSLDDLMVESEQG</sequence>
<name>A8ZLN8_ACAM1</name>
<dbReference type="RefSeq" id="WP_012167212.1">
    <property type="nucleotide sequence ID" value="NC_009927.1"/>
</dbReference>
<dbReference type="Proteomes" id="UP000000268">
    <property type="component" value="Plasmid pREB2"/>
</dbReference>
<keyword evidence="2" id="KW-1185">Reference proteome</keyword>
<dbReference type="GO" id="GO:0110001">
    <property type="term" value="C:toxin-antitoxin complex"/>
    <property type="evidence" value="ECO:0007669"/>
    <property type="project" value="InterPro"/>
</dbReference>
<geneLocation type="plasmid" evidence="1 2">
    <name>pREB2</name>
</geneLocation>
<dbReference type="KEGG" id="amr:AM1_B0347"/>
<proteinExistence type="predicted"/>
<protein>
    <submittedName>
        <fullName evidence="1">Uncharacterized protein</fullName>
    </submittedName>
</protein>
<dbReference type="HOGENOM" id="CLU_137758_0_0_3"/>
<dbReference type="AlphaFoldDB" id="A8ZLN8"/>
<reference evidence="1 2" key="1">
    <citation type="journal article" date="2008" name="Proc. Natl. Acad. Sci. U.S.A.">
        <title>Niche adaptation and genome expansion in the chlorophyll d-producing cyanobacterium Acaryochloris marina.</title>
        <authorList>
            <person name="Swingley W.D."/>
            <person name="Chen M."/>
            <person name="Cheung P.C."/>
            <person name="Conrad A.L."/>
            <person name="Dejesa L.C."/>
            <person name="Hao J."/>
            <person name="Honchak B.M."/>
            <person name="Karbach L.E."/>
            <person name="Kurdoglu A."/>
            <person name="Lahiri S."/>
            <person name="Mastrian S.D."/>
            <person name="Miyashita H."/>
            <person name="Page L."/>
            <person name="Ramakrishna P."/>
            <person name="Satoh S."/>
            <person name="Sattley W.M."/>
            <person name="Shimada Y."/>
            <person name="Taylor H.L."/>
            <person name="Tomo T."/>
            <person name="Tsuchiya T."/>
            <person name="Wang Z.T."/>
            <person name="Raymond J."/>
            <person name="Mimuro M."/>
            <person name="Blankenship R.E."/>
            <person name="Touchman J.W."/>
        </authorList>
    </citation>
    <scope>NUCLEOTIDE SEQUENCE [LARGE SCALE GENOMIC DNA]</scope>
    <source>
        <strain evidence="2">MBIC 11017</strain>
        <plasmid evidence="2">Plasmid pREB2</plasmid>
    </source>
</reference>
<organism evidence="1 2">
    <name type="scientific">Acaryochloris marina (strain MBIC 11017)</name>
    <dbReference type="NCBI Taxonomy" id="329726"/>
    <lineage>
        <taxon>Bacteria</taxon>
        <taxon>Bacillati</taxon>
        <taxon>Cyanobacteriota</taxon>
        <taxon>Cyanophyceae</taxon>
        <taxon>Acaryochloridales</taxon>
        <taxon>Acaryochloridaceae</taxon>
        <taxon>Acaryochloris</taxon>
    </lineage>
</organism>